<proteinExistence type="predicted"/>
<dbReference type="Pfam" id="PF13936">
    <property type="entry name" value="HTH_38"/>
    <property type="match status" value="1"/>
</dbReference>
<accession>A0A2S5KRT5</accession>
<evidence type="ECO:0000259" key="1">
    <source>
        <dbReference type="Pfam" id="PF13936"/>
    </source>
</evidence>
<name>A0A2S5KRT5_9PROT</name>
<protein>
    <recommendedName>
        <fullName evidence="1">Transposase IS30-like HTH domain-containing protein</fullName>
    </recommendedName>
</protein>
<dbReference type="Proteomes" id="UP000238196">
    <property type="component" value="Unassembled WGS sequence"/>
</dbReference>
<feature type="domain" description="Transposase IS30-like HTH" evidence="1">
    <location>
        <begin position="1"/>
        <end position="36"/>
    </location>
</feature>
<organism evidence="2 3">
    <name type="scientific">Proteobacteria bacterium 228</name>
    <dbReference type="NCBI Taxonomy" id="2083153"/>
    <lineage>
        <taxon>Bacteria</taxon>
        <taxon>Pseudomonadati</taxon>
        <taxon>Pseudomonadota</taxon>
    </lineage>
</organism>
<dbReference type="EMBL" id="PRLP01000029">
    <property type="protein sequence ID" value="PPC77571.1"/>
    <property type="molecule type" value="Genomic_DNA"/>
</dbReference>
<evidence type="ECO:0000313" key="3">
    <source>
        <dbReference type="Proteomes" id="UP000238196"/>
    </source>
</evidence>
<evidence type="ECO:0000313" key="2">
    <source>
        <dbReference type="EMBL" id="PPC77571.1"/>
    </source>
</evidence>
<dbReference type="AlphaFoldDB" id="A0A2S5KRT5"/>
<gene>
    <name evidence="2" type="ORF">C4K68_09425</name>
</gene>
<comment type="caution">
    <text evidence="2">The sequence shown here is derived from an EMBL/GenBank/DDBJ whole genome shotgun (WGS) entry which is preliminary data.</text>
</comment>
<dbReference type="InterPro" id="IPR025246">
    <property type="entry name" value="IS30-like_HTH"/>
</dbReference>
<dbReference type="OrthoDB" id="9803231at2"/>
<sequence>MSFADLEEIGLLLAQCIGVHKIARRLGRNPSTVSRERA</sequence>
<reference evidence="2 3" key="1">
    <citation type="submission" date="2018-02" db="EMBL/GenBank/DDBJ databases">
        <title>novel marine gammaproteobacteria from coastal saline agro ecosystem.</title>
        <authorList>
            <person name="Krishnan R."/>
            <person name="Ramesh Kumar N."/>
        </authorList>
    </citation>
    <scope>NUCLEOTIDE SEQUENCE [LARGE SCALE GENOMIC DNA]</scope>
    <source>
        <strain evidence="2 3">228</strain>
    </source>
</reference>